<dbReference type="RefSeq" id="WP_011394025.1">
    <property type="nucleotide sequence ID" value="NC_007645.1"/>
</dbReference>
<dbReference type="HOGENOM" id="CLU_020336_49_0_6"/>
<evidence type="ECO:0000259" key="1">
    <source>
        <dbReference type="Pfam" id="PF00561"/>
    </source>
</evidence>
<evidence type="ECO:0000313" key="3">
    <source>
        <dbReference type="Proteomes" id="UP000000238"/>
    </source>
</evidence>
<dbReference type="Pfam" id="PF00561">
    <property type="entry name" value="Abhydrolase_1"/>
    <property type="match status" value="1"/>
</dbReference>
<dbReference type="GO" id="GO:0016746">
    <property type="term" value="F:acyltransferase activity"/>
    <property type="evidence" value="ECO:0007669"/>
    <property type="project" value="UniProtKB-KW"/>
</dbReference>
<organism evidence="2 3">
    <name type="scientific">Hahella chejuensis (strain KCTC 2396)</name>
    <dbReference type="NCBI Taxonomy" id="349521"/>
    <lineage>
        <taxon>Bacteria</taxon>
        <taxon>Pseudomonadati</taxon>
        <taxon>Pseudomonadota</taxon>
        <taxon>Gammaproteobacteria</taxon>
        <taxon>Oceanospirillales</taxon>
        <taxon>Hahellaceae</taxon>
        <taxon>Hahella</taxon>
    </lineage>
</organism>
<evidence type="ECO:0000313" key="2">
    <source>
        <dbReference type="EMBL" id="ABC26948.1"/>
    </source>
</evidence>
<keyword evidence="3" id="KW-1185">Reference proteome</keyword>
<dbReference type="Proteomes" id="UP000000238">
    <property type="component" value="Chromosome"/>
</dbReference>
<dbReference type="GO" id="GO:0016787">
    <property type="term" value="F:hydrolase activity"/>
    <property type="evidence" value="ECO:0007669"/>
    <property type="project" value="UniProtKB-KW"/>
</dbReference>
<dbReference type="ESTHER" id="hahch-q2sqx6">
    <property type="family name" value="6_AlphaBeta_hydrolase"/>
</dbReference>
<dbReference type="EMBL" id="CP000155">
    <property type="protein sequence ID" value="ABC26948.1"/>
    <property type="molecule type" value="Genomic_DNA"/>
</dbReference>
<reference evidence="2 3" key="1">
    <citation type="journal article" date="2005" name="Nucleic Acids Res.">
        <title>Genomic blueprint of Hahella chejuensis, a marine microbe producing an algicidal agent.</title>
        <authorList>
            <person name="Jeong H."/>
            <person name="Yim J.H."/>
            <person name="Lee C."/>
            <person name="Choi S.-H."/>
            <person name="Park Y.K."/>
            <person name="Yoon S.H."/>
            <person name="Hur C.-G."/>
            <person name="Kang H.-Y."/>
            <person name="Kim D."/>
            <person name="Lee H.H."/>
            <person name="Park K.H."/>
            <person name="Park S.-H."/>
            <person name="Park H.-S."/>
            <person name="Lee H.K."/>
            <person name="Oh T.K."/>
            <person name="Kim J.F."/>
        </authorList>
    </citation>
    <scope>NUCLEOTIDE SEQUENCE [LARGE SCALE GENOMIC DNA]</scope>
    <source>
        <strain evidence="2 3">KCTC 2396</strain>
    </source>
</reference>
<dbReference type="KEGG" id="hch:HCH_00026"/>
<dbReference type="PANTHER" id="PTHR45763">
    <property type="entry name" value="HYDROLASE, ALPHA/BETA FOLD FAMILY PROTEIN, EXPRESSED-RELATED"/>
    <property type="match status" value="1"/>
</dbReference>
<keyword evidence="2" id="KW-0808">Transferase</keyword>
<gene>
    <name evidence="2" type="ordered locus">HCH_00026</name>
</gene>
<dbReference type="AlphaFoldDB" id="Q2SQX6"/>
<protein>
    <submittedName>
        <fullName evidence="2">Predicted Hydrolase or acyltransferase (Alpha/beta hydrolase superfamily)</fullName>
    </submittedName>
</protein>
<dbReference type="MEROPS" id="S33.A03"/>
<dbReference type="InterPro" id="IPR029058">
    <property type="entry name" value="AB_hydrolase_fold"/>
</dbReference>
<sequence length="318" mass="35441">MNMPWRRNVSPLPATGALNLLQLPGQRTLAYGEWGDPAGVPVFYAHGAPGSRLEGAFFHDAAQAAGIRWIVIDRPGMGASSLANNYTLLDYPRDVSAVADALGIDQFAVSGWSSGGAYALTCAFEIPKRIAFVAVMASYTNFGEMSVAKDLLWRNEQRGPKIAEVSTGLFRTLLSLLRLTERYSPKLYLKFIESSSTEQDLALLRDAGVLERFMNNQREAFNQGVQGVMLDLLAQYRHWGFSLSEIHLPTHIYQGVKDRFVPWRFAQHLADNLPLADLRMITDAGHMFPLEADFQRELMSAIRRYLAPSETSDARKQA</sequence>
<proteinExistence type="predicted"/>
<keyword evidence="2" id="KW-0378">Hydrolase</keyword>
<dbReference type="eggNOG" id="COG0596">
    <property type="taxonomic scope" value="Bacteria"/>
</dbReference>
<dbReference type="InterPro" id="IPR000073">
    <property type="entry name" value="AB_hydrolase_1"/>
</dbReference>
<dbReference type="STRING" id="349521.HCH_00026"/>
<dbReference type="SUPFAM" id="SSF53474">
    <property type="entry name" value="alpha/beta-Hydrolases"/>
    <property type="match status" value="1"/>
</dbReference>
<dbReference type="PANTHER" id="PTHR45763:SF46">
    <property type="entry name" value="AB HYDROLASE-1 DOMAIN-CONTAINING PROTEIN"/>
    <property type="match status" value="1"/>
</dbReference>
<feature type="domain" description="AB hydrolase-1" evidence="1">
    <location>
        <begin position="41"/>
        <end position="292"/>
    </location>
</feature>
<name>Q2SQX6_HAHCH</name>
<accession>Q2SQX6</accession>
<keyword evidence="2" id="KW-0012">Acyltransferase</keyword>
<dbReference type="Gene3D" id="3.40.50.1820">
    <property type="entry name" value="alpha/beta hydrolase"/>
    <property type="match status" value="1"/>
</dbReference>